<feature type="repeat" description="WD" evidence="1">
    <location>
        <begin position="102"/>
        <end position="134"/>
    </location>
</feature>
<dbReference type="Gene3D" id="2.130.10.10">
    <property type="entry name" value="YVTN repeat-like/Quinoprotein amine dehydrogenase"/>
    <property type="match status" value="1"/>
</dbReference>
<dbReference type="RefSeq" id="XP_065669253.1">
    <property type="nucleotide sequence ID" value="XM_065813181.1"/>
</dbReference>
<proteinExistence type="predicted"/>
<dbReference type="PROSITE" id="PS50082">
    <property type="entry name" value="WD_REPEATS_2"/>
    <property type="match status" value="1"/>
</dbReference>
<dbReference type="InterPro" id="IPR016024">
    <property type="entry name" value="ARM-type_fold"/>
</dbReference>
<sequence length="1407" mass="161082">MKPQICKGGFVVAIVQSQNNSCFDFITCTSESHITLWKVLKVDYSTLSIFVVHKFQVEGPILNLVASDNIIGFTLDKAIFLCKVVVQTNGEVDISKITHSNDQSHLTSVTELTACSSIPIFASASKDGKVKIWDATCMLIRELCFDETLSGMCFCNNRGDLLVGFQKNLHHVSVTEYLPQSYLEILLQQNIEDDKIEYCTPFDPNLKFWYDSRRVPVVTKLSKKFFANLKEVNLKLKHQISTTRQQKSTVNQNMINNNGLMTGNKSKQTPVDNIKPTSLGKIRKYKDNWFAEKIFSNKPIKKSEATSYKELCTFNFEESKAFEEKSISTTNEVLLSEKYVWPFAPDCFIPNSVVRSFRKPAYPFIDHLTRITNRLSKQDNVPEEIDFENDFEFSDNDNNYQVTNTKTFSFLSGIKEQISRPDKHDGIFVEKRKLRDDTSASEKKKTRQNVKSVIDNTKVKKRNKVLTKRIPKNEVMNQSFKAEIESASLSKKLPTPQIEIESVSLTECVPPPYDEYTDKEWFPRDIGYDQNFVISYLINQLNTSQPLVFKEILAAITKIHGYNSMSNELFEKFIQILLSYLENPSGQIRHYAVSAFLALSPNRRDVLLKLIPKLNDPIDPVKDAVKRLLNEMAGIKDADTLSSVIRELGEMKSGIMTSDKEVIESFKNTIITNKESFRKLSKFVNSSNSMKIKSQISANITNSSIYKNSVLSNKSLQSDYTQIKSTQFDETDEPTRLDDTANKKIIANIRESQNSLSPKHKSKIENNDNALKKNLSDSNQNKLQVINNKLTKKSDSMYPDLEGNEICDVKNKYKSKVKVKVTRKQKSALKDVNKTHGNFNNENSSATKRPNHTVTTNIEPQNDNSIRLLTINRSSQDISIKVFDKSTPSYRSDGSIISEEHRKLEIDGRIIYNDTLRVTKLGPYKEEKILLSKLLGLFKDEDIWHLNRLLHENIQETTEHLATNLANKLYKRFESLKSNPRLMPKFITNSFSKTLQVESNEELQSSLDVNISKSFNTSCESYIELGPNQMVEKKKQLETLGANKTKRINKKKSKLIEISSIQINNFDTQMNKPESIFFNDTLNLPMKSLSDSFSFEENKSNDQACCFYKTTYNLDKRNESESQISFEHATPNNRDKTISVKQIKSLFKVPPSIKKGNKLASKAPLFNNETQNKNEEKKHVSLFKAKKNKVLLPEISFNNTINKLNSDEKKKKVVLASSLTDNKNLSSNQISEYEINNCSADNISMLLNFLRKGHGVKKKERLSLKLKKTEKLLNIKNTTVRSESLLFTLEEAEQMLRKLNSLQKLTYKTFQSGVCGERILCRLETIASNYKYETITKVIESLPERYGCQIVSVDSGITMYGPLSFYWKSLCNTDLSLNYHQSDPTRNKTDLLTVDNKFYLKPCFLRL</sequence>
<name>A0ABM4D4N7_HYDVU</name>
<dbReference type="SUPFAM" id="SSF48371">
    <property type="entry name" value="ARM repeat"/>
    <property type="match status" value="1"/>
</dbReference>
<organism evidence="2 3">
    <name type="scientific">Hydra vulgaris</name>
    <name type="common">Hydra</name>
    <name type="synonym">Hydra attenuata</name>
    <dbReference type="NCBI Taxonomy" id="6087"/>
    <lineage>
        <taxon>Eukaryota</taxon>
        <taxon>Metazoa</taxon>
        <taxon>Cnidaria</taxon>
        <taxon>Hydrozoa</taxon>
        <taxon>Hydroidolina</taxon>
        <taxon>Anthoathecata</taxon>
        <taxon>Aplanulata</taxon>
        <taxon>Hydridae</taxon>
        <taxon>Hydra</taxon>
    </lineage>
</organism>
<accession>A0ABM4D4N7</accession>
<dbReference type="PANTHER" id="PTHR45532:SF4">
    <property type="entry name" value="WD REPEAT-CONTAINING PROTEIN 55 HOMOLOG"/>
    <property type="match status" value="1"/>
</dbReference>
<gene>
    <name evidence="3" type="primary">LOC100211484</name>
</gene>
<evidence type="ECO:0000313" key="2">
    <source>
        <dbReference type="Proteomes" id="UP001652625"/>
    </source>
</evidence>
<dbReference type="PROSITE" id="PS50294">
    <property type="entry name" value="WD_REPEATS_REGION"/>
    <property type="match status" value="1"/>
</dbReference>
<protein>
    <submittedName>
        <fullName evidence="3">Uncharacterized protein LOC100211484 isoform X5</fullName>
    </submittedName>
</protein>
<dbReference type="InterPro" id="IPR011989">
    <property type="entry name" value="ARM-like"/>
</dbReference>
<reference evidence="3" key="1">
    <citation type="submission" date="2025-08" db="UniProtKB">
        <authorList>
            <consortium name="RefSeq"/>
        </authorList>
    </citation>
    <scope>IDENTIFICATION</scope>
</reference>
<dbReference type="InterPro" id="IPR015943">
    <property type="entry name" value="WD40/YVTN_repeat-like_dom_sf"/>
</dbReference>
<dbReference type="InterPro" id="IPR036322">
    <property type="entry name" value="WD40_repeat_dom_sf"/>
</dbReference>
<dbReference type="Proteomes" id="UP001652625">
    <property type="component" value="Chromosome 12"/>
</dbReference>
<dbReference type="PANTHER" id="PTHR45532">
    <property type="entry name" value="WD REPEAT-CONTAINING PROTEIN 97"/>
    <property type="match status" value="1"/>
</dbReference>
<dbReference type="Gene3D" id="1.25.10.10">
    <property type="entry name" value="Leucine-rich Repeat Variant"/>
    <property type="match status" value="1"/>
</dbReference>
<keyword evidence="1" id="KW-0853">WD repeat</keyword>
<evidence type="ECO:0000256" key="1">
    <source>
        <dbReference type="PROSITE-ProRule" id="PRU00221"/>
    </source>
</evidence>
<keyword evidence="2" id="KW-1185">Reference proteome</keyword>
<dbReference type="GeneID" id="100211484"/>
<dbReference type="SUPFAM" id="SSF50978">
    <property type="entry name" value="WD40 repeat-like"/>
    <property type="match status" value="1"/>
</dbReference>
<evidence type="ECO:0000313" key="3">
    <source>
        <dbReference type="RefSeq" id="XP_065669253.1"/>
    </source>
</evidence>
<dbReference type="InterPro" id="IPR001680">
    <property type="entry name" value="WD40_rpt"/>
</dbReference>